<comment type="catalytic activity">
    <reaction evidence="31">
        <text>DNA(n) + a 2'-deoxyribonucleoside 5'-triphosphate = DNA(n+1) + diphosphate</text>
        <dbReference type="Rhea" id="RHEA:22508"/>
        <dbReference type="Rhea" id="RHEA-COMP:17339"/>
        <dbReference type="Rhea" id="RHEA-COMP:17340"/>
        <dbReference type="ChEBI" id="CHEBI:33019"/>
        <dbReference type="ChEBI" id="CHEBI:61560"/>
        <dbReference type="ChEBI" id="CHEBI:173112"/>
        <dbReference type="EC" id="2.7.7.49"/>
    </reaction>
</comment>
<dbReference type="InterPro" id="IPR013103">
    <property type="entry name" value="RVT_2"/>
</dbReference>
<gene>
    <name evidence="35" type="primary">gag</name>
    <name evidence="35" type="synonym">pol</name>
</gene>
<keyword evidence="13" id="KW-0547">Nucleotide-binding</keyword>
<dbReference type="GO" id="GO:0005524">
    <property type="term" value="F:ATP binding"/>
    <property type="evidence" value="ECO:0007669"/>
    <property type="project" value="UniProtKB-KW"/>
</dbReference>
<evidence type="ECO:0000256" key="1">
    <source>
        <dbReference type="ARBA" id="ARBA00000077"/>
    </source>
</evidence>
<evidence type="ECO:0000256" key="18">
    <source>
        <dbReference type="ARBA" id="ARBA00022840"/>
    </source>
</evidence>
<dbReference type="GO" id="GO:0004523">
    <property type="term" value="F:RNA-DNA hybrid ribonuclease activity"/>
    <property type="evidence" value="ECO:0007669"/>
    <property type="project" value="UniProtKB-EC"/>
</dbReference>
<evidence type="ECO:0000256" key="23">
    <source>
        <dbReference type="ARBA" id="ARBA00022932"/>
    </source>
</evidence>
<dbReference type="SUPFAM" id="SSF56672">
    <property type="entry name" value="DNA/RNA polymerases"/>
    <property type="match status" value="1"/>
</dbReference>
<keyword evidence="16" id="KW-0862">Zinc</keyword>
<dbReference type="Pfam" id="PF07727">
    <property type="entry name" value="RVT_2"/>
    <property type="match status" value="1"/>
</dbReference>
<evidence type="ECO:0000256" key="4">
    <source>
        <dbReference type="ARBA" id="ARBA00004496"/>
    </source>
</evidence>
<dbReference type="GO" id="GO:0004190">
    <property type="term" value="F:aspartic-type endopeptidase activity"/>
    <property type="evidence" value="ECO:0007669"/>
    <property type="project" value="UniProtKB-KW"/>
</dbReference>
<evidence type="ECO:0000256" key="8">
    <source>
        <dbReference type="ARBA" id="ARBA00022670"/>
    </source>
</evidence>
<evidence type="ECO:0000256" key="30">
    <source>
        <dbReference type="ARBA" id="ARBA00025615"/>
    </source>
</evidence>
<comment type="subcellular location">
    <subcellularLocation>
        <location evidence="4">Cytoplasm</location>
    </subcellularLocation>
    <subcellularLocation>
        <location evidence="3">Nucleus</location>
    </subcellularLocation>
</comment>
<dbReference type="Pfam" id="PF17241">
    <property type="entry name" value="Retrotran_gag_4"/>
    <property type="match status" value="1"/>
</dbReference>
<comment type="function">
    <text evidence="30">Integrase (IN) targets the VLP to the nucleus, where a subparticle preintegration complex (PIC) containing at least integrase and the newly synthesized dsDNA copy of the retrotransposon must transit the nuclear membrane. Once in the nucleus, integrase performs the integration of the dsDNA into the host genome.</text>
</comment>
<evidence type="ECO:0000256" key="7">
    <source>
        <dbReference type="ARBA" id="ARBA00022612"/>
    </source>
</evidence>
<protein>
    <submittedName>
        <fullName evidence="35">Polyprotein</fullName>
    </submittedName>
</protein>
<dbReference type="InterPro" id="IPR036397">
    <property type="entry name" value="RNaseH_sf"/>
</dbReference>
<dbReference type="GO" id="GO:0005737">
    <property type="term" value="C:cytoplasm"/>
    <property type="evidence" value="ECO:0007669"/>
    <property type="project" value="UniProtKB-SubCell"/>
</dbReference>
<keyword evidence="10" id="KW-0548">Nucleotidyltransferase</keyword>
<dbReference type="PANTHER" id="PTHR42648">
    <property type="entry name" value="TRANSPOSASE, PUTATIVE-RELATED"/>
    <property type="match status" value="1"/>
</dbReference>
<dbReference type="Pfam" id="PF00665">
    <property type="entry name" value="rve"/>
    <property type="match status" value="1"/>
</dbReference>
<feature type="domain" description="Integrase catalytic" evidence="34">
    <location>
        <begin position="387"/>
        <end position="557"/>
    </location>
</feature>
<keyword evidence="12" id="KW-0479">Metal-binding</keyword>
<dbReference type="PROSITE" id="PS50994">
    <property type="entry name" value="INTEGRASE"/>
    <property type="match status" value="1"/>
</dbReference>
<keyword evidence="5" id="KW-0963">Cytoplasm</keyword>
<evidence type="ECO:0000313" key="35">
    <source>
        <dbReference type="EMBL" id="CAD29540.1"/>
    </source>
</evidence>
<keyword evidence="14" id="KW-0064">Aspartyl protease</keyword>
<feature type="compositionally biased region" description="Low complexity" evidence="33">
    <location>
        <begin position="748"/>
        <end position="767"/>
    </location>
</feature>
<dbReference type="InterPro" id="IPR043502">
    <property type="entry name" value="DNA/RNA_pol_sf"/>
</dbReference>
<evidence type="ECO:0000256" key="21">
    <source>
        <dbReference type="ARBA" id="ARBA00022908"/>
    </source>
</evidence>
<name>Q8TFI4_MAUEX</name>
<keyword evidence="8 35" id="KW-0645">Protease</keyword>
<keyword evidence="20" id="KW-0694">RNA-binding</keyword>
<feature type="compositionally biased region" description="Low complexity" evidence="33">
    <location>
        <begin position="670"/>
        <end position="693"/>
    </location>
</feature>
<keyword evidence="19" id="KW-0460">Magnesium</keyword>
<sequence>MSSSSINHMFGNFSLVNLRQQVMSPVAQRENPLSIKLESSKDFKKWLNRLRNHMFHVSNDLAAYAETGNLSQASNEYNLSEQVRSEAINILSFALIELLKISTQGRPHDAIFKETDENPYVTGKEILDMIIKKYDISNFRQDVQIWLPIHSGMVAEHVVQMDNSSDRNLTFCATDTSTSGISKDEWILDSGCTVHVSHNRELFTSFKSSTNSTLRGVGGETHIYGYGDIKIGNVTLKDVAYAPDLPFNLLSVQKAITTSDYALLFDVDHHVKILDQKGYIRALASLKNNLYVVHFGTDTKHIAMGAYDVEITSSLTGSHDPLLASEKPVTPETSILHARLGHPGINSYNQLASIVHAPKIKPASVTVCPTCSLSKGTINKGVISPAEYTSPLQLLQVDLCGPFRYKNYKSEKYFMTIRDAYSRYYSVVHLVKKSDAAQELIDWIQEVENYFFSRGGYKVGAIRTDNGGEFMGQSLHEFFKKKGIQHQLTVPHSSFQNGAVERAHRSIEEKTRCLLVGGRVPPSLWTEAVNTAVYLLNRLPITNKKGSIPFCLWTGSEPSALKLDNLRVFGCAAYATLDSSLRDGKFAPTSISGVFVGYDSNRKAYRIFHPASKKIFASCQVKFDEFVFPLEHTKDTVSTHSFATSTIGGAPTYPSSNSGYRYIESENEVSDSSHGDQSSSVNSSFSESNNIAPDDADYEEEPDLSMRSSSHSSDAATSNLQVVPITAAPPSSPDSTELAKTSNAAVRSSDSYSSFPSSEPYYSAPPSNQSTASISESHLVSHSDIPSCESENHDMVLADPLVDSVTQQLQHSTNQLKSTHDDLMSLQKMNSELTAQNSRLRNHAHHLAQLVPSPTARNKRTHASTDLLPPIVPNEILVDSRPTKQSSTHVLGTDKIARLPTAMVTPDDHTYQTIPIQSTDVAPINHVPVKSAWADRIRHYESKQNWSPTGHSLTNLPIAAVDQLYSTDRAIVVRNDQNQLTQHVLSPDNASLPSSDIDIEEVETHVGMTAVISGHSTITPSLIAPMTMQQALRGKNAKAWRSAAEHELAAFKNHHTYELIPPPDDVRVLGSRWVLTVKGTHTAKARLVAQGHRQIQGLDYTETFAPVVRYDSVRIFLALAACHRLQVHQMDVDTAFLNSPMDEPVYVRQPPAFLDAQHPDWVWKLSGAMYGLKQAPMLWNKHMNGTLCKKGFEQHAGEHGLYFKNTASGIVIVALYVDDLLIAGPNDATISSVKHDLSTVYSMKDLGPVSKFLGLNVHQTPAHISLSLEDYIVKAANASSICLSKPRYIPISPTTDLFDTNSSLLSNITPYQSIVGQLLFAANTGRPDIAHAVSLLSRFLKAPTELHLETAQRVLQYLYTTRHASLMYQMGAPVQMNIYSDASYGAKEDIPYATRGYITQLAGGTITWCSKKIKSTITLSSTEAEYIAASEAVAEMQWLINMMNHMGIKVKTPNLWVDNIPAIHIAENPVHHNRMKHVAIKVHHVRKAIADGQINIGHINTKEQLADITTKTLSKALFIHLRDKIIFKASI</sequence>
<comment type="function">
    <text evidence="2">The aspartyl protease (PR) mediates the proteolytic cleavages of the Gag and Gag-Pol polyproteins after assembly of the VLP.</text>
</comment>
<feature type="compositionally biased region" description="Polar residues" evidence="33">
    <location>
        <begin position="768"/>
        <end position="780"/>
    </location>
</feature>
<keyword evidence="9" id="KW-0808">Transferase</keyword>
<dbReference type="Pfam" id="PF22936">
    <property type="entry name" value="Pol_BBD"/>
    <property type="match status" value="1"/>
</dbReference>
<evidence type="ECO:0000256" key="2">
    <source>
        <dbReference type="ARBA" id="ARBA00002180"/>
    </source>
</evidence>
<evidence type="ECO:0000256" key="31">
    <source>
        <dbReference type="ARBA" id="ARBA00048173"/>
    </source>
</evidence>
<comment type="catalytic activity">
    <reaction evidence="1">
        <text>Endonucleolytic cleavage to 5'-phosphomonoester.</text>
        <dbReference type="EC" id="3.1.26.4"/>
    </reaction>
</comment>
<comment type="catalytic activity">
    <reaction evidence="32">
        <text>DNA(n) + a 2'-deoxyribonucleoside 5'-triphosphate = DNA(n+1) + diphosphate</text>
        <dbReference type="Rhea" id="RHEA:22508"/>
        <dbReference type="Rhea" id="RHEA-COMP:17339"/>
        <dbReference type="Rhea" id="RHEA-COMP:17340"/>
        <dbReference type="ChEBI" id="CHEBI:33019"/>
        <dbReference type="ChEBI" id="CHEBI:61560"/>
        <dbReference type="ChEBI" id="CHEBI:173112"/>
        <dbReference type="EC" id="2.7.7.7"/>
    </reaction>
</comment>
<feature type="compositionally biased region" description="Polar residues" evidence="33">
    <location>
        <begin position="733"/>
        <end position="746"/>
    </location>
</feature>
<dbReference type="GO" id="GO:0005634">
    <property type="term" value="C:nucleus"/>
    <property type="evidence" value="ECO:0007669"/>
    <property type="project" value="UniProtKB-SubCell"/>
</dbReference>
<evidence type="ECO:0000256" key="5">
    <source>
        <dbReference type="ARBA" id="ARBA00022490"/>
    </source>
</evidence>
<keyword evidence="25" id="KW-0238">DNA-binding</keyword>
<keyword evidence="28" id="KW-0511">Multifunctional enzyme</keyword>
<evidence type="ECO:0000256" key="10">
    <source>
        <dbReference type="ARBA" id="ARBA00022695"/>
    </source>
</evidence>
<evidence type="ECO:0000256" key="26">
    <source>
        <dbReference type="ARBA" id="ARBA00023172"/>
    </source>
</evidence>
<evidence type="ECO:0000256" key="28">
    <source>
        <dbReference type="ARBA" id="ARBA00023268"/>
    </source>
</evidence>
<evidence type="ECO:0000256" key="9">
    <source>
        <dbReference type="ARBA" id="ARBA00022679"/>
    </source>
</evidence>
<feature type="compositionally biased region" description="Acidic residues" evidence="33">
    <location>
        <begin position="694"/>
        <end position="703"/>
    </location>
</feature>
<keyword evidence="6" id="KW-0815">Transposition</keyword>
<dbReference type="GO" id="GO:0003677">
    <property type="term" value="F:DNA binding"/>
    <property type="evidence" value="ECO:0007669"/>
    <property type="project" value="UniProtKB-KW"/>
</dbReference>
<dbReference type="GO" id="GO:0003887">
    <property type="term" value="F:DNA-directed DNA polymerase activity"/>
    <property type="evidence" value="ECO:0007669"/>
    <property type="project" value="UniProtKB-KW"/>
</dbReference>
<dbReference type="GO" id="GO:0006508">
    <property type="term" value="P:proteolysis"/>
    <property type="evidence" value="ECO:0007669"/>
    <property type="project" value="UniProtKB-KW"/>
</dbReference>
<evidence type="ECO:0000256" key="19">
    <source>
        <dbReference type="ARBA" id="ARBA00022842"/>
    </source>
</evidence>
<evidence type="ECO:0000256" key="27">
    <source>
        <dbReference type="ARBA" id="ARBA00023242"/>
    </source>
</evidence>
<dbReference type="GO" id="GO:0015074">
    <property type="term" value="P:DNA integration"/>
    <property type="evidence" value="ECO:0007669"/>
    <property type="project" value="UniProtKB-KW"/>
</dbReference>
<evidence type="ECO:0000256" key="13">
    <source>
        <dbReference type="ARBA" id="ARBA00022741"/>
    </source>
</evidence>
<evidence type="ECO:0000256" key="20">
    <source>
        <dbReference type="ARBA" id="ARBA00022884"/>
    </source>
</evidence>
<evidence type="ECO:0000256" key="33">
    <source>
        <dbReference type="SAM" id="MobiDB-lite"/>
    </source>
</evidence>
<comment type="function">
    <text evidence="29">Reverse transcriptase/ribonuclease H (RT) is a multifunctional enzyme that catalyzes the conversion of the retro-elements RNA genome into dsDNA within the VLP. The enzyme displays a DNA polymerase activity that can copy either DNA or RNA templates, and a ribonuclease H (RNase H) activity that cleaves the RNA strand of RNA-DNA heteroduplexes during plus-strand synthesis and hydrolyzes RNA primers. The conversion leads to a linear dsDNA copy of the retrotransposon that includes long terminal repeats (LTRs) at both ends.</text>
</comment>
<evidence type="ECO:0000256" key="14">
    <source>
        <dbReference type="ARBA" id="ARBA00022750"/>
    </source>
</evidence>
<evidence type="ECO:0000256" key="12">
    <source>
        <dbReference type="ARBA" id="ARBA00022723"/>
    </source>
</evidence>
<dbReference type="GO" id="GO:0006310">
    <property type="term" value="P:DNA recombination"/>
    <property type="evidence" value="ECO:0007669"/>
    <property type="project" value="UniProtKB-KW"/>
</dbReference>
<evidence type="ECO:0000256" key="32">
    <source>
        <dbReference type="ARBA" id="ARBA00049244"/>
    </source>
</evidence>
<evidence type="ECO:0000256" key="6">
    <source>
        <dbReference type="ARBA" id="ARBA00022578"/>
    </source>
</evidence>
<keyword evidence="15" id="KW-0255">Endonuclease</keyword>
<evidence type="ECO:0000256" key="3">
    <source>
        <dbReference type="ARBA" id="ARBA00004123"/>
    </source>
</evidence>
<evidence type="ECO:0000256" key="17">
    <source>
        <dbReference type="ARBA" id="ARBA00022801"/>
    </source>
</evidence>
<evidence type="ECO:0000259" key="34">
    <source>
        <dbReference type="PROSITE" id="PS50994"/>
    </source>
</evidence>
<dbReference type="InterPro" id="IPR001584">
    <property type="entry name" value="Integrase_cat-core"/>
</dbReference>
<evidence type="ECO:0000256" key="24">
    <source>
        <dbReference type="ARBA" id="ARBA00023113"/>
    </source>
</evidence>
<evidence type="ECO:0000256" key="16">
    <source>
        <dbReference type="ARBA" id="ARBA00022771"/>
    </source>
</evidence>
<dbReference type="InterPro" id="IPR054722">
    <property type="entry name" value="PolX-like_BBD"/>
</dbReference>
<keyword evidence="18" id="KW-0067">ATP-binding</keyword>
<accession>Q8TFI4</accession>
<dbReference type="InterPro" id="IPR035179">
    <property type="entry name" value="DUF5314"/>
</dbReference>
<dbReference type="GO" id="GO:0003723">
    <property type="term" value="F:RNA binding"/>
    <property type="evidence" value="ECO:0007669"/>
    <property type="project" value="UniProtKB-KW"/>
</dbReference>
<reference evidence="35" key="1">
    <citation type="submission" date="2002-03" db="EMBL/GenBank/DDBJ databases">
        <title>Genomic evolution of the LTR-retrotransposons in hemiascomycetous yeasts.</title>
        <authorList>
            <person name="Neuveglise C."/>
            <person name="Feldmann H."/>
            <person name="Bon E."/>
            <person name="Gaillardin C."/>
            <person name="Casaregola S."/>
        </authorList>
    </citation>
    <scope>NUCLEOTIDE SEQUENCE</scope>
    <source>
        <strain evidence="35">CBS379</strain>
    </source>
</reference>
<evidence type="ECO:0000256" key="15">
    <source>
        <dbReference type="ARBA" id="ARBA00022759"/>
    </source>
</evidence>
<keyword evidence="16" id="KW-0863">Zinc-finger</keyword>
<dbReference type="SUPFAM" id="SSF53098">
    <property type="entry name" value="Ribonuclease H-like"/>
    <property type="match status" value="1"/>
</dbReference>
<dbReference type="InterPro" id="IPR057670">
    <property type="entry name" value="SH3_retrovirus"/>
</dbReference>
<dbReference type="InterPro" id="IPR012337">
    <property type="entry name" value="RNaseH-like_sf"/>
</dbReference>
<keyword evidence="22 35" id="KW-0695">RNA-directed DNA polymerase</keyword>
<keyword evidence="23" id="KW-0239">DNA-directed DNA polymerase</keyword>
<keyword evidence="21" id="KW-0229">DNA integration</keyword>
<dbReference type="Gene3D" id="3.30.420.10">
    <property type="entry name" value="Ribonuclease H-like superfamily/Ribonuclease H"/>
    <property type="match status" value="1"/>
</dbReference>
<dbReference type="GO" id="GO:0003964">
    <property type="term" value="F:RNA-directed DNA polymerase activity"/>
    <property type="evidence" value="ECO:0007669"/>
    <property type="project" value="UniProtKB-KW"/>
</dbReference>
<keyword evidence="11" id="KW-0540">Nuclease</keyword>
<feature type="region of interest" description="Disordered" evidence="33">
    <location>
        <begin position="666"/>
        <end position="785"/>
    </location>
</feature>
<dbReference type="CDD" id="cd09272">
    <property type="entry name" value="RNase_HI_RT_Ty1"/>
    <property type="match status" value="1"/>
</dbReference>
<dbReference type="GO" id="GO:0032196">
    <property type="term" value="P:transposition"/>
    <property type="evidence" value="ECO:0007669"/>
    <property type="project" value="UniProtKB-KW"/>
</dbReference>
<dbReference type="GO" id="GO:0008270">
    <property type="term" value="F:zinc ion binding"/>
    <property type="evidence" value="ECO:0007669"/>
    <property type="project" value="UniProtKB-KW"/>
</dbReference>
<feature type="compositionally biased region" description="Low complexity" evidence="33">
    <location>
        <begin position="705"/>
        <end position="718"/>
    </location>
</feature>
<dbReference type="InterPro" id="IPR039537">
    <property type="entry name" value="Retrotran_Ty1/copia-like"/>
</dbReference>
<evidence type="ECO:0000256" key="22">
    <source>
        <dbReference type="ARBA" id="ARBA00022918"/>
    </source>
</evidence>
<evidence type="ECO:0000256" key="29">
    <source>
        <dbReference type="ARBA" id="ARBA00025590"/>
    </source>
</evidence>
<keyword evidence="17" id="KW-0378">Hydrolase</keyword>
<keyword evidence="24" id="KW-0917">Virion maturation</keyword>
<evidence type="ECO:0000256" key="11">
    <source>
        <dbReference type="ARBA" id="ARBA00022722"/>
    </source>
</evidence>
<evidence type="ECO:0000256" key="25">
    <source>
        <dbReference type="ARBA" id="ARBA00023125"/>
    </source>
</evidence>
<organism evidence="35">
    <name type="scientific">Maudiozyma exigua</name>
    <name type="common">Yeast</name>
    <name type="synonym">Kazachstania exigua</name>
    <dbReference type="NCBI Taxonomy" id="34358"/>
    <lineage>
        <taxon>Eukaryota</taxon>
        <taxon>Fungi</taxon>
        <taxon>Dikarya</taxon>
        <taxon>Ascomycota</taxon>
        <taxon>Saccharomycotina</taxon>
        <taxon>Saccharomycetes</taxon>
        <taxon>Saccharomycetales</taxon>
        <taxon>Saccharomycetaceae</taxon>
        <taxon>Maudiozyma</taxon>
    </lineage>
</organism>
<dbReference type="PANTHER" id="PTHR42648:SF11">
    <property type="entry name" value="TRANSPOSON TY4-P GAG-POL POLYPROTEIN"/>
    <property type="match status" value="1"/>
</dbReference>
<keyword evidence="7" id="KW-1188">Viral release from host cell</keyword>
<keyword evidence="27" id="KW-0539">Nucleus</keyword>
<proteinExistence type="predicted"/>
<dbReference type="Pfam" id="PF25597">
    <property type="entry name" value="SH3_retrovirus"/>
    <property type="match status" value="1"/>
</dbReference>
<keyword evidence="26" id="KW-0233">DNA recombination</keyword>
<dbReference type="EMBL" id="AJ439554">
    <property type="protein sequence ID" value="CAD29540.1"/>
    <property type="molecule type" value="Genomic_DNA"/>
</dbReference>